<sequence>MVDSHAVSLIEAMEEWLSGDDFERAWRECYDMSCRGSTGRSDRNISESVLLQTAAKLHNHLPHGPLERMIPAPDTEFVRGALDAIGLEEPRRAGLEDLEHFEAALVVVYTHLAHCATMLEKEMPGPCPFA</sequence>
<dbReference type="EMBL" id="CAUJNA010001447">
    <property type="protein sequence ID" value="CAJ1387034.1"/>
    <property type="molecule type" value="Genomic_DNA"/>
</dbReference>
<evidence type="ECO:0000313" key="2">
    <source>
        <dbReference type="Proteomes" id="UP001178507"/>
    </source>
</evidence>
<protein>
    <submittedName>
        <fullName evidence="1">Uncharacterized protein</fullName>
    </submittedName>
</protein>
<reference evidence="1" key="1">
    <citation type="submission" date="2023-08" db="EMBL/GenBank/DDBJ databases">
        <authorList>
            <person name="Chen Y."/>
            <person name="Shah S."/>
            <person name="Dougan E. K."/>
            <person name="Thang M."/>
            <person name="Chan C."/>
        </authorList>
    </citation>
    <scope>NUCLEOTIDE SEQUENCE</scope>
</reference>
<evidence type="ECO:0000313" key="1">
    <source>
        <dbReference type="EMBL" id="CAJ1387034.1"/>
    </source>
</evidence>
<accession>A0AA36N296</accession>
<comment type="caution">
    <text evidence="1">The sequence shown here is derived from an EMBL/GenBank/DDBJ whole genome shotgun (WGS) entry which is preliminary data.</text>
</comment>
<dbReference type="Proteomes" id="UP001178507">
    <property type="component" value="Unassembled WGS sequence"/>
</dbReference>
<dbReference type="AlphaFoldDB" id="A0AA36N296"/>
<keyword evidence="2" id="KW-1185">Reference proteome</keyword>
<name>A0AA36N296_9DINO</name>
<organism evidence="1 2">
    <name type="scientific">Effrenium voratum</name>
    <dbReference type="NCBI Taxonomy" id="2562239"/>
    <lineage>
        <taxon>Eukaryota</taxon>
        <taxon>Sar</taxon>
        <taxon>Alveolata</taxon>
        <taxon>Dinophyceae</taxon>
        <taxon>Suessiales</taxon>
        <taxon>Symbiodiniaceae</taxon>
        <taxon>Effrenium</taxon>
    </lineage>
</organism>
<gene>
    <name evidence="1" type="ORF">EVOR1521_LOCUS13187</name>
</gene>
<proteinExistence type="predicted"/>